<evidence type="ECO:0000313" key="2">
    <source>
        <dbReference type="EMBL" id="HFH28871.1"/>
    </source>
</evidence>
<comment type="caution">
    <text evidence="2">The sequence shown here is derived from an EMBL/GenBank/DDBJ whole genome shotgun (WGS) entry which is preliminary data.</text>
</comment>
<evidence type="ECO:0000256" key="1">
    <source>
        <dbReference type="SAM" id="MobiDB-lite"/>
    </source>
</evidence>
<proteinExistence type="predicted"/>
<dbReference type="EMBL" id="DSVL01000153">
    <property type="protein sequence ID" value="HFH28871.1"/>
    <property type="molecule type" value="Genomic_DNA"/>
</dbReference>
<sequence>MTENQWTEFQNLRQSYKSYVDELIRALPQLPVLLTELIGKRSGPSYPLETPVVYNHALDDIQKESTISVILVADNPGRREQSAAERRYLVGPSGKLADGFFKKHPELGIDFRRNVLILNKTPIHTPRTVELRDLARRGGPDLAEAIRNSQIMMARFIHQCHQIFAPEAELWIIGYSEMGPGKLFEAFTDTLRAAYAIAGYGPDSLFLDSTLASKAPAQGGIADSGDTADNSPASNAPALAENSISRQQVYLYRHFSMNQFSVDFTKQQEPGESTQETLHRIGSQYRKRILGW</sequence>
<feature type="region of interest" description="Disordered" evidence="1">
    <location>
        <begin position="217"/>
        <end position="239"/>
    </location>
</feature>
<protein>
    <submittedName>
        <fullName evidence="2">Uncharacterized protein</fullName>
    </submittedName>
</protein>
<organism evidence="2">
    <name type="scientific">Gracilinema caldarium</name>
    <dbReference type="NCBI Taxonomy" id="215591"/>
    <lineage>
        <taxon>Bacteria</taxon>
        <taxon>Pseudomonadati</taxon>
        <taxon>Spirochaetota</taxon>
        <taxon>Spirochaetia</taxon>
        <taxon>Spirochaetales</taxon>
        <taxon>Breznakiellaceae</taxon>
        <taxon>Gracilinema</taxon>
    </lineage>
</organism>
<accession>A0A7C3E6H7</accession>
<dbReference type="AlphaFoldDB" id="A0A7C3E6H7"/>
<name>A0A7C3E6H7_9SPIR</name>
<gene>
    <name evidence="2" type="ORF">ENS59_05080</name>
</gene>
<reference evidence="2" key="1">
    <citation type="journal article" date="2020" name="mSystems">
        <title>Genome- and Community-Level Interaction Insights into Carbon Utilization and Element Cycling Functions of Hydrothermarchaeota in Hydrothermal Sediment.</title>
        <authorList>
            <person name="Zhou Z."/>
            <person name="Liu Y."/>
            <person name="Xu W."/>
            <person name="Pan J."/>
            <person name="Luo Z.H."/>
            <person name="Li M."/>
        </authorList>
    </citation>
    <scope>NUCLEOTIDE SEQUENCE [LARGE SCALE GENOMIC DNA]</scope>
    <source>
        <strain evidence="2">SpSt-503</strain>
    </source>
</reference>